<keyword evidence="9 17" id="KW-0808">Transferase</keyword>
<evidence type="ECO:0000313" key="18">
    <source>
        <dbReference type="EMBL" id="AZT91076.1"/>
    </source>
</evidence>
<dbReference type="RefSeq" id="WP_127352422.1">
    <property type="nucleotide sequence ID" value="NZ_CP034791.1"/>
</dbReference>
<evidence type="ECO:0000256" key="1">
    <source>
        <dbReference type="ARBA" id="ARBA00001933"/>
    </source>
</evidence>
<dbReference type="SUPFAM" id="SSF56752">
    <property type="entry name" value="D-aminoacid aminotransferase-like PLP-dependent enzymes"/>
    <property type="match status" value="1"/>
</dbReference>
<reference evidence="18 19" key="1">
    <citation type="submission" date="2018-12" db="EMBL/GenBank/DDBJ databases">
        <title>Genome sequence from the cellulolytic species, Caldicellulosiruptor changbaiensis.</title>
        <authorList>
            <person name="Blumer-Schuette S.E."/>
            <person name="Mendoza C."/>
        </authorList>
    </citation>
    <scope>NUCLEOTIDE SEQUENCE [LARGE SCALE GENOMIC DNA]</scope>
    <source>
        <strain evidence="18 19">CBS-Z</strain>
    </source>
</reference>
<keyword evidence="11 17" id="KW-0100">Branched-chain amino acid biosynthesis</keyword>
<dbReference type="PANTHER" id="PTHR42743">
    <property type="entry name" value="AMINO-ACID AMINOTRANSFERASE"/>
    <property type="match status" value="1"/>
</dbReference>
<dbReference type="InterPro" id="IPR050571">
    <property type="entry name" value="Class-IV_PLP-Dep_Aminotrnsfr"/>
</dbReference>
<dbReference type="FunFam" id="3.30.470.10:FF:000006">
    <property type="entry name" value="Branched-chain-amino-acid aminotransferase"/>
    <property type="match status" value="1"/>
</dbReference>
<evidence type="ECO:0000256" key="15">
    <source>
        <dbReference type="RuleBase" id="RU004106"/>
    </source>
</evidence>
<dbReference type="Gene3D" id="3.20.10.10">
    <property type="entry name" value="D-amino Acid Aminotransferase, subunit A, domain 2"/>
    <property type="match status" value="1"/>
</dbReference>
<evidence type="ECO:0000256" key="6">
    <source>
        <dbReference type="ARBA" id="ARBA00009320"/>
    </source>
</evidence>
<dbReference type="FunFam" id="3.20.10.10:FF:000002">
    <property type="entry name" value="D-alanine aminotransferase"/>
    <property type="match status" value="1"/>
</dbReference>
<dbReference type="UniPathway" id="UPA00049">
    <property type="reaction ID" value="UER00062"/>
</dbReference>
<evidence type="ECO:0000256" key="17">
    <source>
        <dbReference type="RuleBase" id="RU364094"/>
    </source>
</evidence>
<evidence type="ECO:0000256" key="4">
    <source>
        <dbReference type="ARBA" id="ARBA00004931"/>
    </source>
</evidence>
<dbReference type="NCBIfam" id="TIGR01122">
    <property type="entry name" value="ilvE_I"/>
    <property type="match status" value="1"/>
</dbReference>
<dbReference type="KEGG" id="ccha:ELD05_10780"/>
<comment type="pathway">
    <text evidence="4 17">Amino-acid biosynthesis; L-valine biosynthesis; L-valine from pyruvate: step 4/4.</text>
</comment>
<keyword evidence="7 17" id="KW-0032">Aminotransferase</keyword>
<evidence type="ECO:0000256" key="3">
    <source>
        <dbReference type="ARBA" id="ARBA00004824"/>
    </source>
</evidence>
<dbReference type="UniPathway" id="UPA00047">
    <property type="reaction ID" value="UER00058"/>
</dbReference>
<dbReference type="GO" id="GO:0009097">
    <property type="term" value="P:isoleucine biosynthetic process"/>
    <property type="evidence" value="ECO:0007669"/>
    <property type="project" value="UniProtKB-UniPathway"/>
</dbReference>
<dbReference type="GO" id="GO:0009099">
    <property type="term" value="P:L-valine biosynthetic process"/>
    <property type="evidence" value="ECO:0007669"/>
    <property type="project" value="UniProtKB-UniPathway"/>
</dbReference>
<keyword evidence="19" id="KW-1185">Reference proteome</keyword>
<evidence type="ECO:0000313" key="19">
    <source>
        <dbReference type="Proteomes" id="UP000282930"/>
    </source>
</evidence>
<protein>
    <recommendedName>
        <fullName evidence="17">Branched-chain-amino-acid aminotransferase</fullName>
        <shortName evidence="17">BCAT</shortName>
        <ecNumber evidence="17">2.6.1.42</ecNumber>
    </recommendedName>
</protein>
<dbReference type="Gene3D" id="3.30.470.10">
    <property type="match status" value="1"/>
</dbReference>
<dbReference type="GO" id="GO:0052656">
    <property type="term" value="F:L-isoleucine-2-oxoglutarate transaminase activity"/>
    <property type="evidence" value="ECO:0007669"/>
    <property type="project" value="RHEA"/>
</dbReference>
<dbReference type="GO" id="GO:0052654">
    <property type="term" value="F:L-leucine-2-oxoglutarate transaminase activity"/>
    <property type="evidence" value="ECO:0007669"/>
    <property type="project" value="RHEA"/>
</dbReference>
<dbReference type="InterPro" id="IPR018300">
    <property type="entry name" value="Aminotrans_IV_CS"/>
</dbReference>
<dbReference type="PANTHER" id="PTHR42743:SF11">
    <property type="entry name" value="AMINODEOXYCHORISMATE LYASE"/>
    <property type="match status" value="1"/>
</dbReference>
<dbReference type="InterPro" id="IPR043132">
    <property type="entry name" value="BCAT-like_C"/>
</dbReference>
<comment type="pathway">
    <text evidence="3 17">Amino-acid biosynthesis; L-isoleucine biosynthesis; L-isoleucine from 2-oxobutanoate: step 4/4.</text>
</comment>
<dbReference type="EMBL" id="CP034791">
    <property type="protein sequence ID" value="AZT91076.1"/>
    <property type="molecule type" value="Genomic_DNA"/>
</dbReference>
<sequence>MEEKLIYIDGEFYKKSEAKVSVFDHGFLYGDGVFEGIRVYNGKIFKCKEHVDRLYQAAKAIYMEIPISKEEIIEALKKTCRVNNIKDGYIRLVVSRGVGDLGLSPTKCPKPTIVIIADSIVLYPQEMYEKGMKVITASTRRNSPQCLDPQIKSLNYLNNILAKIEANMAGVPEAIMLTQDGYVTECTGDNIFIVKDGELITPPVYLGALDGITRRTVMKLAKDLGIPVYEKVFTLFNLYNADECFFTGTAAEVIAVTEVDGRKIGNGEVGPITKKLMEEFKKLTLVDGVDIYD</sequence>
<evidence type="ECO:0000256" key="9">
    <source>
        <dbReference type="ARBA" id="ARBA00022679"/>
    </source>
</evidence>
<evidence type="ECO:0000256" key="8">
    <source>
        <dbReference type="ARBA" id="ARBA00022605"/>
    </source>
</evidence>
<gene>
    <name evidence="17 18" type="primary">ilvE</name>
    <name evidence="18" type="ORF">ELD05_10780</name>
</gene>
<evidence type="ECO:0000256" key="10">
    <source>
        <dbReference type="ARBA" id="ARBA00022898"/>
    </source>
</evidence>
<evidence type="ECO:0000256" key="12">
    <source>
        <dbReference type="ARBA" id="ARBA00048212"/>
    </source>
</evidence>
<evidence type="ECO:0000256" key="16">
    <source>
        <dbReference type="RuleBase" id="RU004516"/>
    </source>
</evidence>
<accession>A0A3T0D7Y0</accession>
<comment type="similarity">
    <text evidence="6 15">Belongs to the class-IV pyridoxal-phosphate-dependent aminotransferase family.</text>
</comment>
<dbReference type="PROSITE" id="PS00770">
    <property type="entry name" value="AA_TRANSFER_CLASS_4"/>
    <property type="match status" value="1"/>
</dbReference>
<keyword evidence="10 16" id="KW-0663">Pyridoxal phosphate</keyword>
<dbReference type="InterPro" id="IPR005785">
    <property type="entry name" value="B_amino_transI"/>
</dbReference>
<comment type="function">
    <text evidence="2 17">Acts on leucine, isoleucine and valine.</text>
</comment>
<dbReference type="Proteomes" id="UP000282930">
    <property type="component" value="Chromosome"/>
</dbReference>
<dbReference type="NCBIfam" id="NF006185">
    <property type="entry name" value="PRK08320.1"/>
    <property type="match status" value="1"/>
</dbReference>
<dbReference type="NCBIfam" id="NF005146">
    <property type="entry name" value="PRK06606.1"/>
    <property type="match status" value="1"/>
</dbReference>
<dbReference type="GO" id="GO:0052655">
    <property type="term" value="F:L-valine-2-oxoglutarate transaminase activity"/>
    <property type="evidence" value="ECO:0007669"/>
    <property type="project" value="RHEA"/>
</dbReference>
<dbReference type="EC" id="2.6.1.42" evidence="17"/>
<dbReference type="GO" id="GO:0009098">
    <property type="term" value="P:L-leucine biosynthetic process"/>
    <property type="evidence" value="ECO:0007669"/>
    <property type="project" value="UniProtKB-UniPathway"/>
</dbReference>
<dbReference type="CDD" id="cd01558">
    <property type="entry name" value="D-AAT_like"/>
    <property type="match status" value="1"/>
</dbReference>
<evidence type="ECO:0000256" key="14">
    <source>
        <dbReference type="ARBA" id="ARBA00049229"/>
    </source>
</evidence>
<dbReference type="AlphaFoldDB" id="A0A3T0D7Y0"/>
<comment type="pathway">
    <text evidence="5 17">Amino-acid biosynthesis; L-leucine biosynthesis; L-leucine from 3-methyl-2-oxobutanoate: step 4/4.</text>
</comment>
<comment type="catalytic activity">
    <reaction evidence="12 17">
        <text>L-valine + 2-oxoglutarate = 3-methyl-2-oxobutanoate + L-glutamate</text>
        <dbReference type="Rhea" id="RHEA:24813"/>
        <dbReference type="ChEBI" id="CHEBI:11851"/>
        <dbReference type="ChEBI" id="CHEBI:16810"/>
        <dbReference type="ChEBI" id="CHEBI:29985"/>
        <dbReference type="ChEBI" id="CHEBI:57762"/>
        <dbReference type="EC" id="2.6.1.42"/>
    </reaction>
</comment>
<comment type="cofactor">
    <cofactor evidence="1 16">
        <name>pyridoxal 5'-phosphate</name>
        <dbReference type="ChEBI" id="CHEBI:597326"/>
    </cofactor>
</comment>
<dbReference type="UniPathway" id="UPA00048">
    <property type="reaction ID" value="UER00073"/>
</dbReference>
<comment type="catalytic activity">
    <reaction evidence="13 17">
        <text>L-isoleucine + 2-oxoglutarate = (S)-3-methyl-2-oxopentanoate + L-glutamate</text>
        <dbReference type="Rhea" id="RHEA:24801"/>
        <dbReference type="ChEBI" id="CHEBI:16810"/>
        <dbReference type="ChEBI" id="CHEBI:29985"/>
        <dbReference type="ChEBI" id="CHEBI:35146"/>
        <dbReference type="ChEBI" id="CHEBI:58045"/>
        <dbReference type="EC" id="2.6.1.42"/>
    </reaction>
</comment>
<evidence type="ECO:0000256" key="13">
    <source>
        <dbReference type="ARBA" id="ARBA00048798"/>
    </source>
</evidence>
<evidence type="ECO:0000256" key="2">
    <source>
        <dbReference type="ARBA" id="ARBA00003109"/>
    </source>
</evidence>
<dbReference type="InterPro" id="IPR043131">
    <property type="entry name" value="BCAT-like_N"/>
</dbReference>
<organism evidence="18 19">
    <name type="scientific">Caldicellulosiruptor changbaiensis</name>
    <dbReference type="NCBI Taxonomy" id="1222016"/>
    <lineage>
        <taxon>Bacteria</taxon>
        <taxon>Bacillati</taxon>
        <taxon>Bacillota</taxon>
        <taxon>Bacillota incertae sedis</taxon>
        <taxon>Caldicellulosiruptorales</taxon>
        <taxon>Caldicellulosiruptoraceae</taxon>
        <taxon>Caldicellulosiruptor</taxon>
    </lineage>
</organism>
<evidence type="ECO:0000256" key="5">
    <source>
        <dbReference type="ARBA" id="ARBA00005072"/>
    </source>
</evidence>
<dbReference type="InterPro" id="IPR001544">
    <property type="entry name" value="Aminotrans_IV"/>
</dbReference>
<name>A0A3T0D7Y0_9FIRM</name>
<evidence type="ECO:0000256" key="7">
    <source>
        <dbReference type="ARBA" id="ARBA00022576"/>
    </source>
</evidence>
<dbReference type="GO" id="GO:0005829">
    <property type="term" value="C:cytosol"/>
    <property type="evidence" value="ECO:0007669"/>
    <property type="project" value="TreeGrafter"/>
</dbReference>
<evidence type="ECO:0000256" key="11">
    <source>
        <dbReference type="ARBA" id="ARBA00023304"/>
    </source>
</evidence>
<dbReference type="InterPro" id="IPR036038">
    <property type="entry name" value="Aminotransferase-like"/>
</dbReference>
<dbReference type="Pfam" id="PF01063">
    <property type="entry name" value="Aminotran_4"/>
    <property type="match status" value="1"/>
</dbReference>
<proteinExistence type="inferred from homology"/>
<comment type="catalytic activity">
    <reaction evidence="14 17">
        <text>L-leucine + 2-oxoglutarate = 4-methyl-2-oxopentanoate + L-glutamate</text>
        <dbReference type="Rhea" id="RHEA:18321"/>
        <dbReference type="ChEBI" id="CHEBI:16810"/>
        <dbReference type="ChEBI" id="CHEBI:17865"/>
        <dbReference type="ChEBI" id="CHEBI:29985"/>
        <dbReference type="ChEBI" id="CHEBI:57427"/>
        <dbReference type="EC" id="2.6.1.42"/>
    </reaction>
</comment>
<keyword evidence="8 17" id="KW-0028">Amino-acid biosynthesis</keyword>